<protein>
    <submittedName>
        <fullName evidence="1">Uncharacterized protein</fullName>
    </submittedName>
</protein>
<accession>A0A382AHA2</accession>
<dbReference type="AlphaFoldDB" id="A0A382AHA2"/>
<evidence type="ECO:0000313" key="1">
    <source>
        <dbReference type="EMBL" id="SVB00502.1"/>
    </source>
</evidence>
<gene>
    <name evidence="1" type="ORF">METZ01_LOCUS153356</name>
</gene>
<reference evidence="1" key="1">
    <citation type="submission" date="2018-05" db="EMBL/GenBank/DDBJ databases">
        <authorList>
            <person name="Lanie J.A."/>
            <person name="Ng W.-L."/>
            <person name="Kazmierczak K.M."/>
            <person name="Andrzejewski T.M."/>
            <person name="Davidsen T.M."/>
            <person name="Wayne K.J."/>
            <person name="Tettelin H."/>
            <person name="Glass J.I."/>
            <person name="Rusch D."/>
            <person name="Podicherti R."/>
            <person name="Tsui H.-C.T."/>
            <person name="Winkler M.E."/>
        </authorList>
    </citation>
    <scope>NUCLEOTIDE SEQUENCE</scope>
</reference>
<dbReference type="EMBL" id="UINC01025259">
    <property type="protein sequence ID" value="SVB00502.1"/>
    <property type="molecule type" value="Genomic_DNA"/>
</dbReference>
<proteinExistence type="predicted"/>
<organism evidence="1">
    <name type="scientific">marine metagenome</name>
    <dbReference type="NCBI Taxonomy" id="408172"/>
    <lineage>
        <taxon>unclassified sequences</taxon>
        <taxon>metagenomes</taxon>
        <taxon>ecological metagenomes</taxon>
    </lineage>
</organism>
<sequence>MKSYYQHLKSTEEFGEKQNLTKKPVLHSSAIFPVVQNEFYTSSLHFLGYWLLKRNISEVTFVSTLRNSTGQILLRKTEIIDSAKAFSINLHSLLAEINPEVKNFIGSIETEFNTTRDMVFPYPALVLEYHNEQFNTCVHTLGRIYNDFEDLKENNEFLVPETGFDIYETDDLNSFFSFVNGPLENEDGYIEYAITTSKSKKFSGNFHIGKISPFETKLLYLKDYIPDLSEILDNESGSISLKHNFEGFYPRFLVGNIQKSFPSVSFTHSYYDCTSCTNDSDYWKRTNDKHFDSSIYVPIFQNNNEFTNLIIYPNLSPSDFVLKIDIHDKNGTKIIENSNFLEIKNGDNKLLKISLSEITSDLDPSQIGNLAAHIITDFKNNKIPSRIKFGLDVGINGLDSKLPCNICFNTRMGNPFLENKPGSFHWSPMFHERNTIISLGNFSTLKNYKQVANLELNFYRIEDSSSFTQNISLQPNSEKRISIKDFKLNEFLKTEGWVTIKANNPYVTGYYFNMNSSGSVSGDHLF</sequence>
<name>A0A382AHA2_9ZZZZ</name>